<evidence type="ECO:0008006" key="5">
    <source>
        <dbReference type="Google" id="ProtNLM"/>
    </source>
</evidence>
<protein>
    <recommendedName>
        <fullName evidence="5">PQQ-like domain-containing protein</fullName>
    </recommendedName>
</protein>
<feature type="compositionally biased region" description="Basic and acidic residues" evidence="1">
    <location>
        <begin position="418"/>
        <end position="442"/>
    </location>
</feature>
<evidence type="ECO:0000256" key="1">
    <source>
        <dbReference type="SAM" id="MobiDB-lite"/>
    </source>
</evidence>
<feature type="compositionally biased region" description="Low complexity" evidence="1">
    <location>
        <begin position="34"/>
        <end position="46"/>
    </location>
</feature>
<dbReference type="Proteomes" id="UP000183642">
    <property type="component" value="Unassembled WGS sequence"/>
</dbReference>
<feature type="chain" id="PRO_5038815140" description="PQQ-like domain-containing protein" evidence="2">
    <location>
        <begin position="30"/>
        <end position="442"/>
    </location>
</feature>
<accession>A0A1I5FJC1</accession>
<dbReference type="NCBIfam" id="NF038015">
    <property type="entry name" value="AztD"/>
    <property type="match status" value="1"/>
</dbReference>
<keyword evidence="2" id="KW-0732">Signal</keyword>
<proteinExistence type="predicted"/>
<dbReference type="RefSeq" id="WP_075013539.1">
    <property type="nucleotide sequence ID" value="NZ_FOWE01000005.1"/>
</dbReference>
<feature type="region of interest" description="Disordered" evidence="1">
    <location>
        <begin position="29"/>
        <end position="53"/>
    </location>
</feature>
<dbReference type="EMBL" id="FOWE01000005">
    <property type="protein sequence ID" value="SFO23845.1"/>
    <property type="molecule type" value="Genomic_DNA"/>
</dbReference>
<evidence type="ECO:0000256" key="2">
    <source>
        <dbReference type="SAM" id="SignalP"/>
    </source>
</evidence>
<feature type="signal peptide" evidence="2">
    <location>
        <begin position="1"/>
        <end position="29"/>
    </location>
</feature>
<dbReference type="PROSITE" id="PS51257">
    <property type="entry name" value="PROKAR_LIPOPROTEIN"/>
    <property type="match status" value="1"/>
</dbReference>
<dbReference type="InterPro" id="IPR011044">
    <property type="entry name" value="Quino_amine_DH_bsu"/>
</dbReference>
<organism evidence="3 4">
    <name type="scientific">Geodermatophilus obscurus</name>
    <dbReference type="NCBI Taxonomy" id="1861"/>
    <lineage>
        <taxon>Bacteria</taxon>
        <taxon>Bacillati</taxon>
        <taxon>Actinomycetota</taxon>
        <taxon>Actinomycetes</taxon>
        <taxon>Geodermatophilales</taxon>
        <taxon>Geodermatophilaceae</taxon>
        <taxon>Geodermatophilus</taxon>
    </lineage>
</organism>
<gene>
    <name evidence="3" type="ORF">SAMN05660359_02143</name>
</gene>
<sequence length="442" mass="46110">MRRTPPSVPRTLALSAALPLALVAGCASPGGGSAAAPTTSSSPSTTEQTEVGSSAPRLALTYDGGVQVLDAQTLEVLADEELDGFNRLNAAGDGRHFLVSTQGGFRLLDGGAWAEPHGDHAHYYTATPALTDVVFEADRPGHVVAHAGRTVLFDDGTGEVTAFDSAEVADPDRETRRHRTPSAHHGVALELQDGTMLVSEGTEDARTGVRLLDAEGTEIAASDDCPGVHGETVTGGETIVIGCEDGVLVVADGAITKVDSPDPYGRIGNQAGSDVSPIVLGDYKADPDAEVERPTRVALVDTTTMQLRLVDLPASYWYRSLGRGENGEALVLGTDGALHVIDPVAGTVTRSVPVIGAWEESEDWQDPHPQLVVLDGTAYVSEPATSSLHAVDVTTGEVWRTAELEVTPNELAGVPGEVDEHATGEHTGEGGGHEEREEGHGR</sequence>
<evidence type="ECO:0000313" key="4">
    <source>
        <dbReference type="Proteomes" id="UP000183642"/>
    </source>
</evidence>
<reference evidence="4" key="1">
    <citation type="submission" date="2016-10" db="EMBL/GenBank/DDBJ databases">
        <authorList>
            <person name="Varghese N."/>
            <person name="Submissions S."/>
        </authorList>
    </citation>
    <scope>NUCLEOTIDE SEQUENCE [LARGE SCALE GENOMIC DNA]</scope>
    <source>
        <strain evidence="4">DSM 43161</strain>
    </source>
</reference>
<keyword evidence="4" id="KW-1185">Reference proteome</keyword>
<dbReference type="SUPFAM" id="SSF50969">
    <property type="entry name" value="YVTN repeat-like/Quinoprotein amine dehydrogenase"/>
    <property type="match status" value="1"/>
</dbReference>
<dbReference type="InterPro" id="IPR047697">
    <property type="entry name" value="AztD-like"/>
</dbReference>
<dbReference type="AlphaFoldDB" id="A0A1I5FJC1"/>
<feature type="region of interest" description="Disordered" evidence="1">
    <location>
        <begin position="412"/>
        <end position="442"/>
    </location>
</feature>
<name>A0A1I5FJC1_9ACTN</name>
<evidence type="ECO:0000313" key="3">
    <source>
        <dbReference type="EMBL" id="SFO23845.1"/>
    </source>
</evidence>